<dbReference type="EMBL" id="HBGY01021059">
    <property type="protein sequence ID" value="CAD9590562.1"/>
    <property type="molecule type" value="Transcribed_RNA"/>
</dbReference>
<keyword evidence="2" id="KW-0040">ANK repeat</keyword>
<feature type="compositionally biased region" description="Polar residues" evidence="3">
    <location>
        <begin position="1133"/>
        <end position="1154"/>
    </location>
</feature>
<feature type="repeat" description="ANK" evidence="2">
    <location>
        <begin position="1399"/>
        <end position="1431"/>
    </location>
</feature>
<dbReference type="GO" id="GO:0000062">
    <property type="term" value="F:fatty-acyl-CoA binding"/>
    <property type="evidence" value="ECO:0007669"/>
    <property type="project" value="TreeGrafter"/>
</dbReference>
<feature type="region of interest" description="Disordered" evidence="3">
    <location>
        <begin position="1029"/>
        <end position="1051"/>
    </location>
</feature>
<dbReference type="Pfam" id="PF12796">
    <property type="entry name" value="Ank_2"/>
    <property type="match status" value="1"/>
</dbReference>
<feature type="compositionally biased region" description="Basic residues" evidence="3">
    <location>
        <begin position="74"/>
        <end position="83"/>
    </location>
</feature>
<dbReference type="InterPro" id="IPR002110">
    <property type="entry name" value="Ankyrin_rpt"/>
</dbReference>
<accession>A0A7S2KYF9</accession>
<evidence type="ECO:0000256" key="2">
    <source>
        <dbReference type="PROSITE-ProRule" id="PRU00023"/>
    </source>
</evidence>
<dbReference type="PROSITE" id="PS50297">
    <property type="entry name" value="ANK_REP_REGION"/>
    <property type="match status" value="1"/>
</dbReference>
<dbReference type="InterPro" id="IPR036770">
    <property type="entry name" value="Ankyrin_rpt-contain_sf"/>
</dbReference>
<evidence type="ECO:0000256" key="1">
    <source>
        <dbReference type="ARBA" id="ARBA00023121"/>
    </source>
</evidence>
<protein>
    <recommendedName>
        <fullName evidence="5">WW domain-containing protein</fullName>
    </recommendedName>
</protein>
<gene>
    <name evidence="4" type="ORF">LDAN0321_LOCUS13257</name>
</gene>
<feature type="region of interest" description="Disordered" evidence="3">
    <location>
        <begin position="1130"/>
        <end position="1195"/>
    </location>
</feature>
<proteinExistence type="predicted"/>
<dbReference type="PANTHER" id="PTHR24119">
    <property type="entry name" value="ACYL-COA-BINDING DOMAIN-CONTAINING PROTEIN 6"/>
    <property type="match status" value="1"/>
</dbReference>
<sequence length="1481" mass="165075">MFQKSRHQFLSGAPKRRPQTCPISLSSGNEEDVDVSLSISMLEKETNNVLQRYGKGKGTYQKRQRLRTTASHHPSSKHQHCLGHGRPSTAYFPKSKSEANIKLRKNVSFWDEKAATSVEAEGCVIEKQQQQQPRPSSSRLFCRRESSGYVAREMSDWACVSFADDAEIIDPSRRENAACVIQRVVRRKGFCSAREPSLFKKDIQRPNKSSGTFPPLHKRASSHSKYISDDASLIGSEEDSDVEEVGNSELFFGEKERLFSADGSTNAQLRKAISIAMNPSRFESISTLLASPNASVSLTPDKVRHRATTTPSLFPSDRGNHMVSCSKLIDKGNTSRARYKRPKTAPVKRGSLALRKVTHQGFNLGLKSTPGGPNEDISRKENQAPQREICFNCWSAGTGKQCMQHQGKDKAKHGDESLLLCKNWDIDMLRRRYRSEEIHEVFTKTATSLRYDKFQKKFQTVVEHKHPIYRLLAKKIEQCNFTSRRKIRVRLWLTSFIDLLRSGSVPGLEENRVSAATSFLHLRNSLANLRVVRELTNEVRHLHPKPPVTGTTLPELCGKVVLLDEHEVLENGIRRTEKLIRVGPTPVPLAFYERKTFELPEPVSFAVDFFSGNIFQGPVDEFVRNLFTHTSMLNVLGNKSRSRGHLCRNYARPRTDAVATLTRRSAISSMKNAGLRAEITIAQSIATDIRSQFGDFRSFDKSKVRPEVTPADTIYPLPIRVDAEMQHYVDRRLHDLHHLRNPLPVKIRTGLHEQFDSDDVKLTRRAKEYGFRVTETVIPPKIHGQIDPKTFVPSQSIASANTPRMQESVVAPADSRHIYPESVPLPVSTLKFIDLLKSHTVCTPGKAQMFTCIGSQKPGKFLHRCDPSLPIGQYTSIACRSWSLVQDNTTADQYYTEDGTPYWYDSQTCQAYWERPLFSEEKIPLQRGGAFFGETSCTRLRGVRAGIRNAMTRKHETDEIKRKRIRVVSRAIGRSGAVPISNSSLGHMSEIETEEEKFEVDDDEESDYCEDVVPAPPCMIPFAVENRSTVPTSERASSQSSKTSLSSCEPEPISMSISETLFSSSTKTPAAATSSSPPSIDPNADAIVDSITSVIGKSLSGITRSEDLLKIGVGLGMSLGAQGMLQLGGDGSKQISQTTDHRLSNSSKLTISSEMSEDQLGEGEGTFDNGGLMEKGESKVNDSEVQSPSNSTSAFAGNSVWEDSHVHPQHTNRSFSMHSVAGVKGKEASKKNAMQVNDVPIETLTEQTPNDFLGIVAATRTGKQHVDYLPYTPNLPSCRPAGRLKPRSVADDWMKIGFDPWSAGREVLRTEFISELMEEDDVLPGERRFSMNLSERSSFAILDGEVIYQRQDNNAVEDGIMAENFELVCSYVRHGKYKELENLINDDGWLLPIDYVDGAGNTLLMISCQNGNKRIAKLCLRRGGTINLQNMNGQTCLHYAFGYGFDDLGDYLISKGADDSIVNVDGLTCYEGLSLDDVAAL</sequence>
<feature type="compositionally biased region" description="Low complexity" evidence="3">
    <location>
        <begin position="1037"/>
        <end position="1047"/>
    </location>
</feature>
<feature type="region of interest" description="Disordered" evidence="3">
    <location>
        <begin position="57"/>
        <end position="85"/>
    </location>
</feature>
<evidence type="ECO:0000256" key="3">
    <source>
        <dbReference type="SAM" id="MobiDB-lite"/>
    </source>
</evidence>
<dbReference type="PROSITE" id="PS50088">
    <property type="entry name" value="ANK_REPEAT"/>
    <property type="match status" value="2"/>
</dbReference>
<dbReference type="Gene3D" id="1.25.40.20">
    <property type="entry name" value="Ankyrin repeat-containing domain"/>
    <property type="match status" value="1"/>
</dbReference>
<evidence type="ECO:0008006" key="5">
    <source>
        <dbReference type="Google" id="ProtNLM"/>
    </source>
</evidence>
<feature type="compositionally biased region" description="Polar residues" evidence="3">
    <location>
        <begin position="1183"/>
        <end position="1195"/>
    </location>
</feature>
<reference evidence="4" key="1">
    <citation type="submission" date="2021-01" db="EMBL/GenBank/DDBJ databases">
        <authorList>
            <person name="Corre E."/>
            <person name="Pelletier E."/>
            <person name="Niang G."/>
            <person name="Scheremetjew M."/>
            <person name="Finn R."/>
            <person name="Kale V."/>
            <person name="Holt S."/>
            <person name="Cochrane G."/>
            <person name="Meng A."/>
            <person name="Brown T."/>
            <person name="Cohen L."/>
        </authorList>
    </citation>
    <scope>NUCLEOTIDE SEQUENCE</scope>
    <source>
        <strain evidence="4">B650</strain>
    </source>
</reference>
<name>A0A7S2KYF9_9STRA</name>
<dbReference type="PANTHER" id="PTHR24119:SF0">
    <property type="entry name" value="ACYL-COA-BINDING DOMAIN-CONTAINING PROTEIN 6"/>
    <property type="match status" value="1"/>
</dbReference>
<organism evidence="4">
    <name type="scientific">Leptocylindrus danicus</name>
    <dbReference type="NCBI Taxonomy" id="163516"/>
    <lineage>
        <taxon>Eukaryota</taxon>
        <taxon>Sar</taxon>
        <taxon>Stramenopiles</taxon>
        <taxon>Ochrophyta</taxon>
        <taxon>Bacillariophyta</taxon>
        <taxon>Coscinodiscophyceae</taxon>
        <taxon>Chaetocerotophycidae</taxon>
        <taxon>Leptocylindrales</taxon>
        <taxon>Leptocylindraceae</taxon>
        <taxon>Leptocylindrus</taxon>
    </lineage>
</organism>
<feature type="region of interest" description="Disordered" evidence="3">
    <location>
        <begin position="1"/>
        <end position="28"/>
    </location>
</feature>
<evidence type="ECO:0000313" key="4">
    <source>
        <dbReference type="EMBL" id="CAD9590562.1"/>
    </source>
</evidence>
<dbReference type="SMART" id="SM00248">
    <property type="entry name" value="ANK"/>
    <property type="match status" value="2"/>
</dbReference>
<dbReference type="SUPFAM" id="SSF48403">
    <property type="entry name" value="Ankyrin repeat"/>
    <property type="match status" value="1"/>
</dbReference>
<keyword evidence="1" id="KW-0446">Lipid-binding</keyword>
<feature type="repeat" description="ANK" evidence="2">
    <location>
        <begin position="1432"/>
        <end position="1464"/>
    </location>
</feature>